<protein>
    <recommendedName>
        <fullName evidence="2">DUF6535 domain-containing protein</fullName>
    </recommendedName>
</protein>
<feature type="non-terminal residue" evidence="3">
    <location>
        <position position="252"/>
    </location>
</feature>
<proteinExistence type="predicted"/>
<name>A0A0D7BI14_9AGAR</name>
<dbReference type="Pfam" id="PF20153">
    <property type="entry name" value="DUF6535"/>
    <property type="match status" value="1"/>
</dbReference>
<evidence type="ECO:0000259" key="2">
    <source>
        <dbReference type="Pfam" id="PF20153"/>
    </source>
</evidence>
<keyword evidence="1" id="KW-1133">Transmembrane helix</keyword>
<feature type="transmembrane region" description="Helical" evidence="1">
    <location>
        <begin position="94"/>
        <end position="111"/>
    </location>
</feature>
<accession>A0A0D7BI14</accession>
<gene>
    <name evidence="3" type="ORF">CYLTODRAFT_348781</name>
</gene>
<organism evidence="3 4">
    <name type="scientific">Cylindrobasidium torrendii FP15055 ss-10</name>
    <dbReference type="NCBI Taxonomy" id="1314674"/>
    <lineage>
        <taxon>Eukaryota</taxon>
        <taxon>Fungi</taxon>
        <taxon>Dikarya</taxon>
        <taxon>Basidiomycota</taxon>
        <taxon>Agaricomycotina</taxon>
        <taxon>Agaricomycetes</taxon>
        <taxon>Agaricomycetidae</taxon>
        <taxon>Agaricales</taxon>
        <taxon>Marasmiineae</taxon>
        <taxon>Physalacriaceae</taxon>
        <taxon>Cylindrobasidium</taxon>
    </lineage>
</organism>
<evidence type="ECO:0000256" key="1">
    <source>
        <dbReference type="SAM" id="Phobius"/>
    </source>
</evidence>
<evidence type="ECO:0000313" key="4">
    <source>
        <dbReference type="Proteomes" id="UP000054007"/>
    </source>
</evidence>
<dbReference type="InterPro" id="IPR045338">
    <property type="entry name" value="DUF6535"/>
</dbReference>
<dbReference type="STRING" id="1314674.A0A0D7BI14"/>
<sequence>MQQQTRIQGLSWEVDRDGVLYISLPVRFIAFRALVLVLILTPTASNPFHYEQKYMPDPVYEEMGPHARLWRVYLDESQMHDVEMIDDSKDSVDVLLVFAGLFSAVVTTFVAQTSQDLQVASDVIATSLIYELVNLQRAMLSGASSDSVSPSPLTPDSTAPETSSIVWVNGLWFVSLALSLTTALLSVLVKQWFHQYATMPSGTPRDRSLIRQFRFTALQDWQVPLIVGLLPVLMHAAVAIFFGGLVVYLYPL</sequence>
<feature type="transmembrane region" description="Helical" evidence="1">
    <location>
        <begin position="223"/>
        <end position="250"/>
    </location>
</feature>
<keyword evidence="4" id="KW-1185">Reference proteome</keyword>
<dbReference type="OrthoDB" id="3219854at2759"/>
<dbReference type="EMBL" id="KN880477">
    <property type="protein sequence ID" value="KIY69865.1"/>
    <property type="molecule type" value="Genomic_DNA"/>
</dbReference>
<reference evidence="3 4" key="1">
    <citation type="journal article" date="2015" name="Fungal Genet. Biol.">
        <title>Evolution of novel wood decay mechanisms in Agaricales revealed by the genome sequences of Fistulina hepatica and Cylindrobasidium torrendii.</title>
        <authorList>
            <person name="Floudas D."/>
            <person name="Held B.W."/>
            <person name="Riley R."/>
            <person name="Nagy L.G."/>
            <person name="Koehler G."/>
            <person name="Ransdell A.S."/>
            <person name="Younus H."/>
            <person name="Chow J."/>
            <person name="Chiniquy J."/>
            <person name="Lipzen A."/>
            <person name="Tritt A."/>
            <person name="Sun H."/>
            <person name="Haridas S."/>
            <person name="LaButti K."/>
            <person name="Ohm R.A."/>
            <person name="Kues U."/>
            <person name="Blanchette R.A."/>
            <person name="Grigoriev I.V."/>
            <person name="Minto R.E."/>
            <person name="Hibbett D.S."/>
        </authorList>
    </citation>
    <scope>NUCLEOTIDE SEQUENCE [LARGE SCALE GENOMIC DNA]</scope>
    <source>
        <strain evidence="3 4">FP15055 ss-10</strain>
    </source>
</reference>
<evidence type="ECO:0000313" key="3">
    <source>
        <dbReference type="EMBL" id="KIY69865.1"/>
    </source>
</evidence>
<feature type="domain" description="DUF6535" evidence="2">
    <location>
        <begin position="70"/>
        <end position="250"/>
    </location>
</feature>
<feature type="transmembrane region" description="Helical" evidence="1">
    <location>
        <begin position="165"/>
        <end position="189"/>
    </location>
</feature>
<keyword evidence="1" id="KW-0472">Membrane</keyword>
<dbReference type="Proteomes" id="UP000054007">
    <property type="component" value="Unassembled WGS sequence"/>
</dbReference>
<keyword evidence="1" id="KW-0812">Transmembrane</keyword>
<dbReference type="AlphaFoldDB" id="A0A0D7BI14"/>